<evidence type="ECO:0000313" key="4">
    <source>
        <dbReference type="Proteomes" id="UP000664521"/>
    </source>
</evidence>
<evidence type="ECO:0000313" key="3">
    <source>
        <dbReference type="EMBL" id="CAF9922314.1"/>
    </source>
</evidence>
<accession>A0A8H3IQK1</accession>
<evidence type="ECO:0000256" key="1">
    <source>
        <dbReference type="SAM" id="MobiDB-lite"/>
    </source>
</evidence>
<comment type="caution">
    <text evidence="3">The sequence shown here is derived from an EMBL/GenBank/DDBJ whole genome shotgun (WGS) entry which is preliminary data.</text>
</comment>
<name>A0A8H3IQK1_9LECA</name>
<dbReference type="EMBL" id="CAJPDS010000030">
    <property type="protein sequence ID" value="CAF9922314.1"/>
    <property type="molecule type" value="Genomic_DNA"/>
</dbReference>
<protein>
    <submittedName>
        <fullName evidence="3">Uncharacterized protein</fullName>
    </submittedName>
</protein>
<proteinExistence type="predicted"/>
<feature type="signal peptide" evidence="2">
    <location>
        <begin position="1"/>
        <end position="22"/>
    </location>
</feature>
<feature type="compositionally biased region" description="Basic and acidic residues" evidence="1">
    <location>
        <begin position="53"/>
        <end position="63"/>
    </location>
</feature>
<feature type="compositionally biased region" description="Polar residues" evidence="1">
    <location>
        <begin position="41"/>
        <end position="51"/>
    </location>
</feature>
<feature type="chain" id="PRO_5034617107" evidence="2">
    <location>
        <begin position="23"/>
        <end position="184"/>
    </location>
</feature>
<dbReference type="AlphaFoldDB" id="A0A8H3IQK1"/>
<keyword evidence="4" id="KW-1185">Reference proteome</keyword>
<gene>
    <name evidence="3" type="ORF">HETSPECPRED_005036</name>
</gene>
<evidence type="ECO:0000256" key="2">
    <source>
        <dbReference type="SAM" id="SignalP"/>
    </source>
</evidence>
<dbReference type="Proteomes" id="UP000664521">
    <property type="component" value="Unassembled WGS sequence"/>
</dbReference>
<organism evidence="3 4">
    <name type="scientific">Heterodermia speciosa</name>
    <dbReference type="NCBI Taxonomy" id="116794"/>
    <lineage>
        <taxon>Eukaryota</taxon>
        <taxon>Fungi</taxon>
        <taxon>Dikarya</taxon>
        <taxon>Ascomycota</taxon>
        <taxon>Pezizomycotina</taxon>
        <taxon>Lecanoromycetes</taxon>
        <taxon>OSLEUM clade</taxon>
        <taxon>Lecanoromycetidae</taxon>
        <taxon>Caliciales</taxon>
        <taxon>Physciaceae</taxon>
        <taxon>Heterodermia</taxon>
    </lineage>
</organism>
<sequence>MLLTTILVAAIFATSQFRITHSSFTHAPGSKLGQFRHPLQDASQPGQNLKSSPLEKRDPPEAPHLKPRVLGTLAIENHWTVALDTFNSFPNDAPATEILMGFYAAIEAHASALQTQLTQLPAVSFQLGEVELVFFSAIGNVPWSFVRNFAVLMQAVTARGIAGFFKARGVHLSGVTVFVDLRLI</sequence>
<keyword evidence="2" id="KW-0732">Signal</keyword>
<feature type="region of interest" description="Disordered" evidence="1">
    <location>
        <begin position="36"/>
        <end position="63"/>
    </location>
</feature>
<reference evidence="3" key="1">
    <citation type="submission" date="2021-03" db="EMBL/GenBank/DDBJ databases">
        <authorList>
            <person name="Tagirdzhanova G."/>
        </authorList>
    </citation>
    <scope>NUCLEOTIDE SEQUENCE</scope>
</reference>